<comment type="caution">
    <text evidence="1">The sequence shown here is derived from an EMBL/GenBank/DDBJ whole genome shotgun (WGS) entry which is preliminary data.</text>
</comment>
<accession>A0A0N8QWQ1</accession>
<dbReference type="EMBL" id="RBOV01000009">
    <property type="protein sequence ID" value="RMN15359.1"/>
    <property type="molecule type" value="Genomic_DNA"/>
</dbReference>
<dbReference type="RefSeq" id="WP_054086044.1">
    <property type="nucleotide sequence ID" value="NZ_RBOV01000009.1"/>
</dbReference>
<evidence type="ECO:0000313" key="1">
    <source>
        <dbReference type="EMBL" id="RMN15359.1"/>
    </source>
</evidence>
<evidence type="ECO:0000313" key="2">
    <source>
        <dbReference type="Proteomes" id="UP000271468"/>
    </source>
</evidence>
<dbReference type="AlphaFoldDB" id="A0A0N8QWQ1"/>
<organism evidence="1 2">
    <name type="scientific">Pseudomonas syringae pv. coriandricola</name>
    <dbReference type="NCBI Taxonomy" id="264453"/>
    <lineage>
        <taxon>Bacteria</taxon>
        <taxon>Pseudomonadati</taxon>
        <taxon>Pseudomonadota</taxon>
        <taxon>Gammaproteobacteria</taxon>
        <taxon>Pseudomonadales</taxon>
        <taxon>Pseudomonadaceae</taxon>
        <taxon>Pseudomonas</taxon>
    </lineage>
</organism>
<name>A0A0N8QWQ1_9PSED</name>
<gene>
    <name evidence="1" type="ORF">ALQ65_200063</name>
</gene>
<reference evidence="1 2" key="1">
    <citation type="submission" date="2018-08" db="EMBL/GenBank/DDBJ databases">
        <title>Recombination of ecologically and evolutionarily significant loci maintains genetic cohesion in the Pseudomonas syringae species complex.</title>
        <authorList>
            <person name="Dillon M."/>
            <person name="Thakur S."/>
            <person name="Almeida R.N.D."/>
            <person name="Weir B.S."/>
            <person name="Guttman D.S."/>
        </authorList>
    </citation>
    <scope>NUCLEOTIDE SEQUENCE [LARGE SCALE GENOMIC DNA]</scope>
    <source>
        <strain evidence="1 2">ICMP 12341</strain>
    </source>
</reference>
<sequence length="91" mass="10192">MAIDHSTETALPVLESLIDAVDESVNLNAAFECYHQMVTSYVLRNAGFVTSEDTADRFVHGLNILFYSTLLRSEQLGDFLQKASHIRDSIE</sequence>
<protein>
    <submittedName>
        <fullName evidence="1">Uncharacterized protein</fullName>
    </submittedName>
</protein>
<proteinExistence type="predicted"/>
<dbReference type="Proteomes" id="UP000271468">
    <property type="component" value="Unassembled WGS sequence"/>
</dbReference>